<keyword evidence="4" id="KW-1185">Reference proteome</keyword>
<evidence type="ECO:0000259" key="2">
    <source>
        <dbReference type="Pfam" id="PF07833"/>
    </source>
</evidence>
<feature type="region of interest" description="Disordered" evidence="1">
    <location>
        <begin position="235"/>
        <end position="341"/>
    </location>
</feature>
<name>A0A229NTA0_9BACL</name>
<dbReference type="Pfam" id="PF07833">
    <property type="entry name" value="Cu_amine_oxidN1"/>
    <property type="match status" value="1"/>
</dbReference>
<accession>A0A229NTA0</accession>
<evidence type="ECO:0000313" key="4">
    <source>
        <dbReference type="Proteomes" id="UP000215145"/>
    </source>
</evidence>
<gene>
    <name evidence="3" type="ORF">CGZ75_23350</name>
</gene>
<evidence type="ECO:0000256" key="1">
    <source>
        <dbReference type="SAM" id="MobiDB-lite"/>
    </source>
</evidence>
<feature type="compositionally biased region" description="Gly residues" evidence="1">
    <location>
        <begin position="277"/>
        <end position="288"/>
    </location>
</feature>
<feature type="compositionally biased region" description="Basic and acidic residues" evidence="1">
    <location>
        <begin position="331"/>
        <end position="341"/>
    </location>
</feature>
<comment type="caution">
    <text evidence="3">The sequence shown here is derived from an EMBL/GenBank/DDBJ whole genome shotgun (WGS) entry which is preliminary data.</text>
</comment>
<sequence>MKPVNTSMEEEMILNDQTRTNKAALLLLAALLSVPAAGGVASAATGKTPESAFAAAKGAASKPAAFALTTSGKSAGTSVSVKPVNATTAAASIIIEGKVLGLDKGTSVFLHQGRAYLPLRAAAEALGLHAVWENKHKTLSLWEPKAAQREALAAKLADRLKDSGLSSNGGAKLGLIPTPVKFFMEGKAVVLPSGQQVFTASGTLYVPLRFAAELTGASVQWDAKKARIVIEGAVSAGSGAGGESGLSGGGEAGNGGSGGDNSEGQPTPSPSTPPASGGVGTPPGGGGLPQLPGPVNPPPPAPPGPVPPTPAPPTAPPTAPTPTPPIPVGPTEEKIHQQAREAADALRNKCRQDLVTLALTYAAATTDAQKAKARQEGSAVFASCNASFERIMTDTKQQLEAGGYSITKLDVYRAEYERELAEGKAMLEGLLG</sequence>
<evidence type="ECO:0000313" key="3">
    <source>
        <dbReference type="EMBL" id="OXM13110.1"/>
    </source>
</evidence>
<reference evidence="3 4" key="1">
    <citation type="submission" date="2017-07" db="EMBL/GenBank/DDBJ databases">
        <title>Paenibacillus herberti R33 genome sequencing and assembly.</title>
        <authorList>
            <person name="Su W."/>
        </authorList>
    </citation>
    <scope>NUCLEOTIDE SEQUENCE [LARGE SCALE GENOMIC DNA]</scope>
    <source>
        <strain evidence="3 4">R33</strain>
    </source>
</reference>
<feature type="domain" description="Copper amine oxidase-like N-terminal" evidence="2">
    <location>
        <begin position="194"/>
        <end position="231"/>
    </location>
</feature>
<dbReference type="OrthoDB" id="574706at2"/>
<organism evidence="3 4">
    <name type="scientific">Paenibacillus herberti</name>
    <dbReference type="NCBI Taxonomy" id="1619309"/>
    <lineage>
        <taxon>Bacteria</taxon>
        <taxon>Bacillati</taxon>
        <taxon>Bacillota</taxon>
        <taxon>Bacilli</taxon>
        <taxon>Bacillales</taxon>
        <taxon>Paenibacillaceae</taxon>
        <taxon>Paenibacillus</taxon>
    </lineage>
</organism>
<dbReference type="AlphaFoldDB" id="A0A229NTA0"/>
<dbReference type="Proteomes" id="UP000215145">
    <property type="component" value="Unassembled WGS sequence"/>
</dbReference>
<feature type="compositionally biased region" description="Pro residues" evidence="1">
    <location>
        <begin position="291"/>
        <end position="328"/>
    </location>
</feature>
<dbReference type="EMBL" id="NMUQ01000004">
    <property type="protein sequence ID" value="OXM13110.1"/>
    <property type="molecule type" value="Genomic_DNA"/>
</dbReference>
<proteinExistence type="predicted"/>
<protein>
    <recommendedName>
        <fullName evidence="2">Copper amine oxidase-like N-terminal domain-containing protein</fullName>
    </recommendedName>
</protein>
<dbReference type="InterPro" id="IPR012854">
    <property type="entry name" value="Cu_amine_oxidase-like_N"/>
</dbReference>
<feature type="compositionally biased region" description="Gly residues" evidence="1">
    <location>
        <begin position="238"/>
        <end position="261"/>
    </location>
</feature>